<dbReference type="PROSITE" id="PS51770">
    <property type="entry name" value="HOTDOG_ACOT"/>
    <property type="match status" value="1"/>
</dbReference>
<proteinExistence type="inferred from homology"/>
<dbReference type="Pfam" id="PF03061">
    <property type="entry name" value="4HBT"/>
    <property type="match status" value="1"/>
</dbReference>
<dbReference type="InterPro" id="IPR040170">
    <property type="entry name" value="Cytosol_ACT"/>
</dbReference>
<dbReference type="InterPro" id="IPR033120">
    <property type="entry name" value="HOTDOG_ACOT"/>
</dbReference>
<evidence type="ECO:0000313" key="5">
    <source>
        <dbReference type="EMBL" id="SFE61933.1"/>
    </source>
</evidence>
<dbReference type="InterPro" id="IPR029069">
    <property type="entry name" value="HotDog_dom_sf"/>
</dbReference>
<evidence type="ECO:0000256" key="2">
    <source>
        <dbReference type="ARBA" id="ARBA00022801"/>
    </source>
</evidence>
<name>A0A1I2C2F6_9BURK</name>
<dbReference type="InterPro" id="IPR006683">
    <property type="entry name" value="Thioestr_dom"/>
</dbReference>
<dbReference type="GO" id="GO:0052816">
    <property type="term" value="F:long-chain fatty acyl-CoA hydrolase activity"/>
    <property type="evidence" value="ECO:0007669"/>
    <property type="project" value="TreeGrafter"/>
</dbReference>
<dbReference type="CDD" id="cd03442">
    <property type="entry name" value="BFIT_BACH"/>
    <property type="match status" value="1"/>
</dbReference>
<evidence type="ECO:0000256" key="3">
    <source>
        <dbReference type="PROSITE-ProRule" id="PRU01106"/>
    </source>
</evidence>
<organism evidence="5 6">
    <name type="scientific">Paracidovorax wautersii</name>
    <dbReference type="NCBI Taxonomy" id="1177982"/>
    <lineage>
        <taxon>Bacteria</taxon>
        <taxon>Pseudomonadati</taxon>
        <taxon>Pseudomonadota</taxon>
        <taxon>Betaproteobacteria</taxon>
        <taxon>Burkholderiales</taxon>
        <taxon>Comamonadaceae</taxon>
        <taxon>Paracidovorax</taxon>
    </lineage>
</organism>
<dbReference type="PANTHER" id="PTHR11049">
    <property type="entry name" value="ACYL COENZYME A THIOESTER HYDROLASE"/>
    <property type="match status" value="1"/>
</dbReference>
<evidence type="ECO:0000259" key="4">
    <source>
        <dbReference type="PROSITE" id="PS51770"/>
    </source>
</evidence>
<dbReference type="SUPFAM" id="SSF54637">
    <property type="entry name" value="Thioesterase/thiol ester dehydrase-isomerase"/>
    <property type="match status" value="1"/>
</dbReference>
<dbReference type="OrthoDB" id="8894489at2"/>
<dbReference type="GO" id="GO:0005829">
    <property type="term" value="C:cytosol"/>
    <property type="evidence" value="ECO:0007669"/>
    <property type="project" value="TreeGrafter"/>
</dbReference>
<evidence type="ECO:0000256" key="1">
    <source>
        <dbReference type="ARBA" id="ARBA00010458"/>
    </source>
</evidence>
<dbReference type="AlphaFoldDB" id="A0A1I2C2F6"/>
<comment type="similarity">
    <text evidence="1">Belongs to the acyl coenzyme A hydrolase family.</text>
</comment>
<accession>A0A1I2C2F6</accession>
<dbReference type="GO" id="GO:0006637">
    <property type="term" value="P:acyl-CoA metabolic process"/>
    <property type="evidence" value="ECO:0007669"/>
    <property type="project" value="TreeGrafter"/>
</dbReference>
<dbReference type="Proteomes" id="UP000199119">
    <property type="component" value="Unassembled WGS sequence"/>
</dbReference>
<gene>
    <name evidence="5" type="ORF">SAMN04489711_103313</name>
</gene>
<sequence length="132" mass="13867">MTTPQGTVELRELVLPALANHHGTLFAGQGLQLLAKAAFLAARSLAQREVVMAAVTGVDFSAPVPVGHELALRGWVSRVGRTSMTVCVTGASAWPGMPCEDVLRGVFEMVAVDAQGRPAAIDACYLTTETHP</sequence>
<feature type="domain" description="HotDog ACOT-type" evidence="4">
    <location>
        <begin position="4"/>
        <end position="115"/>
    </location>
</feature>
<dbReference type="EMBL" id="FONX01000003">
    <property type="protein sequence ID" value="SFE61933.1"/>
    <property type="molecule type" value="Genomic_DNA"/>
</dbReference>
<dbReference type="STRING" id="1177982.SAMN04489711_103313"/>
<keyword evidence="6" id="KW-1185">Reference proteome</keyword>
<evidence type="ECO:0000313" key="6">
    <source>
        <dbReference type="Proteomes" id="UP000199119"/>
    </source>
</evidence>
<dbReference type="PANTHER" id="PTHR11049:SF24">
    <property type="entry name" value="CYTOSOLIC ACYL COENZYME A THIOESTER HYDROLASE"/>
    <property type="match status" value="1"/>
</dbReference>
<dbReference type="Gene3D" id="3.10.129.10">
    <property type="entry name" value="Hotdog Thioesterase"/>
    <property type="match status" value="1"/>
</dbReference>
<reference evidence="6" key="1">
    <citation type="submission" date="2016-10" db="EMBL/GenBank/DDBJ databases">
        <authorList>
            <person name="Varghese N."/>
            <person name="Submissions S."/>
        </authorList>
    </citation>
    <scope>NUCLEOTIDE SEQUENCE [LARGE SCALE GENOMIC DNA]</scope>
    <source>
        <strain evidence="6">DSM 27981</strain>
    </source>
</reference>
<dbReference type="GO" id="GO:0009062">
    <property type="term" value="P:fatty acid catabolic process"/>
    <property type="evidence" value="ECO:0007669"/>
    <property type="project" value="TreeGrafter"/>
</dbReference>
<dbReference type="RefSeq" id="WP_092938715.1">
    <property type="nucleotide sequence ID" value="NZ_FONX01000003.1"/>
</dbReference>
<keyword evidence="2 3" id="KW-0378">Hydrolase</keyword>
<protein>
    <submittedName>
        <fullName evidence="5">Acyl-CoA hydrolase</fullName>
    </submittedName>
</protein>